<accession>A0A067S6C3</accession>
<gene>
    <name evidence="3" type="ORF">GALMADRAFT_216998</name>
</gene>
<keyword evidence="4" id="KW-1185">Reference proteome</keyword>
<reference evidence="4" key="1">
    <citation type="journal article" date="2014" name="Proc. Natl. Acad. Sci. U.S.A.">
        <title>Extensive sampling of basidiomycete genomes demonstrates inadequacy of the white-rot/brown-rot paradigm for wood decay fungi.</title>
        <authorList>
            <person name="Riley R."/>
            <person name="Salamov A.A."/>
            <person name="Brown D.W."/>
            <person name="Nagy L.G."/>
            <person name="Floudas D."/>
            <person name="Held B.W."/>
            <person name="Levasseur A."/>
            <person name="Lombard V."/>
            <person name="Morin E."/>
            <person name="Otillar R."/>
            <person name="Lindquist E.A."/>
            <person name="Sun H."/>
            <person name="LaButti K.M."/>
            <person name="Schmutz J."/>
            <person name="Jabbour D."/>
            <person name="Luo H."/>
            <person name="Baker S.E."/>
            <person name="Pisabarro A.G."/>
            <person name="Walton J.D."/>
            <person name="Blanchette R.A."/>
            <person name="Henrissat B."/>
            <person name="Martin F."/>
            <person name="Cullen D."/>
            <person name="Hibbett D.S."/>
            <person name="Grigoriev I.V."/>
        </authorList>
    </citation>
    <scope>NUCLEOTIDE SEQUENCE [LARGE SCALE GENOMIC DNA]</scope>
    <source>
        <strain evidence="4">CBS 339.88</strain>
    </source>
</reference>
<comment type="similarity">
    <text evidence="1">Belongs to the RdRP family.</text>
</comment>
<dbReference type="OrthoDB" id="6513042at2759"/>
<dbReference type="PANTHER" id="PTHR23079">
    <property type="entry name" value="RNA-DEPENDENT RNA POLYMERASE"/>
    <property type="match status" value="1"/>
</dbReference>
<evidence type="ECO:0000256" key="1">
    <source>
        <dbReference type="RuleBase" id="RU363098"/>
    </source>
</evidence>
<evidence type="ECO:0000313" key="4">
    <source>
        <dbReference type="Proteomes" id="UP000027222"/>
    </source>
</evidence>
<dbReference type="Proteomes" id="UP000027222">
    <property type="component" value="Unassembled WGS sequence"/>
</dbReference>
<feature type="domain" description="RDRP core" evidence="2">
    <location>
        <begin position="475"/>
        <end position="1086"/>
    </location>
</feature>
<comment type="catalytic activity">
    <reaction evidence="1">
        <text>RNA(n) + a ribonucleoside 5'-triphosphate = RNA(n+1) + diphosphate</text>
        <dbReference type="Rhea" id="RHEA:21248"/>
        <dbReference type="Rhea" id="RHEA-COMP:14527"/>
        <dbReference type="Rhea" id="RHEA-COMP:17342"/>
        <dbReference type="ChEBI" id="CHEBI:33019"/>
        <dbReference type="ChEBI" id="CHEBI:61557"/>
        <dbReference type="ChEBI" id="CHEBI:140395"/>
        <dbReference type="EC" id="2.7.7.48"/>
    </reaction>
</comment>
<dbReference type="AlphaFoldDB" id="A0A067S6C3"/>
<protein>
    <recommendedName>
        <fullName evidence="1">RNA-dependent RNA polymerase</fullName>
        <ecNumber evidence="1">2.7.7.48</ecNumber>
    </recommendedName>
</protein>
<dbReference type="PANTHER" id="PTHR23079:SF55">
    <property type="entry name" value="RNA-DIRECTED RNA POLYMERASE"/>
    <property type="match status" value="1"/>
</dbReference>
<dbReference type="EMBL" id="KL142423">
    <property type="protein sequence ID" value="KDR66410.1"/>
    <property type="molecule type" value="Genomic_DNA"/>
</dbReference>
<name>A0A067S6C3_GALM3</name>
<keyword evidence="1" id="KW-0696">RNA-directed RNA polymerase</keyword>
<dbReference type="GO" id="GO:0030422">
    <property type="term" value="P:siRNA processing"/>
    <property type="evidence" value="ECO:0007669"/>
    <property type="project" value="TreeGrafter"/>
</dbReference>
<sequence length="1269" mass="142780">MHKNEPRGAGPPKIFARYDVGGESKGNLNGPKIAAACLLALSPSMEVNIWNVPFDTDNWTVTRKVAAILHAEDFGAIVDGRLTNFRVILKESGKGGAHNGLGLLTLPTAQIGNKFLEYVSKQPISISKRKIKFSANSRKDHSLSPPKLVSTLLKTRYVDPDIEEERQRNVRALEEIRFRVNAVQFGVYHQVPEVKHSNAPRAFSVEWEWDCRSDDNVGTLEFDYDRQKIRIEAGDELKGSGTYKTLISLGISSIKKIGVGYDGNPYTCFDTLTPPVMERTRFHRSLTGTSEDHRKFKERVGSIHPGHAIVAPYAPQLRLVLYNDPAMDIGEEFSKACSIIGLSKSMIVNLTGSRLQIEASKNGFFQEKRLHKLRRVLGTFKWPIAFQLASLLHNGLLHTNPDQLGYEPSHPLFSRVRKLCLQKDASYVGDLLRYYNKALQVRPTNESPMDCFERVLKKFKFSPLRQTFRCYHVTFTPTRMILEGPYPSQSNSVIREYENSEDHFIRVEFRDEDRLQYRWDKEVDGSDFLENRVGETLKNGFELAGRRFEFLAYSNSALREHSFWFVNPFHQLVVGQTIEVNAASIRDSLGDFTPLLNQAYASLYAARLGQAFTDSNTSVYIPRKKWEEMPDIGQFTDGVGTISRALGDRIWEALPQSKNDPGAIKPSAYQIRFMGYKGMVAIDKQLDKNQGEIEMRLRPSMKKFDVKDDSMAPLEIAQAFEKPGKCCLNRPLVMLLEDLGVRQDVFVALQNKAVADAKTIHDSITQFYEFVARHNFGSSYGLGDTLLRLRDKYNMDLTSNGTSHALDSPFLHEVRQVMMTAVLRDIKHRATIPIPESYLLVGVADEGPAYVAAGHDNVYCLEEGEIYACIQNRGEAEPTWITGSVSISRSPVVHPGDVQRVRAIGEPPEGKLCLFSHLKNVVVLPSKGSRSLASCLAGGDVDGDKFSIICYEPLLPRTIEDPAAYDSEEKKEPEVLKKTSCTIDDVCDFIVEYIQSDILGLLSTRLLVIADNSTDGMRDKDCIKLAEFCSQAVDYPKRGIPPKIKPNQLPVSAMRCRPDWCSEEVVSPRNTDYYISPRALGVLFRSKELVIEETPPIPAKPLLDTLSDPISTALLPNVGKYLGDGAFIDDDCQTHIRNKVSILFQYYSDEMKYISGTHTLSNSPEVRLLEAEIVVGTILATCSQARWRKARTERMRHHSGELVKEVRGRLLDADTKEPSDWIQALELAWNAWSLGLRRRNEFGAHSFGIIALGVVLKCLDKMEELGISQ</sequence>
<organism evidence="3 4">
    <name type="scientific">Galerina marginata (strain CBS 339.88)</name>
    <dbReference type="NCBI Taxonomy" id="685588"/>
    <lineage>
        <taxon>Eukaryota</taxon>
        <taxon>Fungi</taxon>
        <taxon>Dikarya</taxon>
        <taxon>Basidiomycota</taxon>
        <taxon>Agaricomycotina</taxon>
        <taxon>Agaricomycetes</taxon>
        <taxon>Agaricomycetidae</taxon>
        <taxon>Agaricales</taxon>
        <taxon>Agaricineae</taxon>
        <taxon>Strophariaceae</taxon>
        <taxon>Galerina</taxon>
    </lineage>
</organism>
<dbReference type="GO" id="GO:0031380">
    <property type="term" value="C:nuclear RNA-directed RNA polymerase complex"/>
    <property type="evidence" value="ECO:0007669"/>
    <property type="project" value="TreeGrafter"/>
</dbReference>
<evidence type="ECO:0000313" key="3">
    <source>
        <dbReference type="EMBL" id="KDR66410.1"/>
    </source>
</evidence>
<dbReference type="GO" id="GO:0003968">
    <property type="term" value="F:RNA-directed RNA polymerase activity"/>
    <property type="evidence" value="ECO:0007669"/>
    <property type="project" value="UniProtKB-KW"/>
</dbReference>
<keyword evidence="1" id="KW-0808">Transferase</keyword>
<dbReference type="HOGENOM" id="CLU_001366_2_1_1"/>
<dbReference type="EC" id="2.7.7.48" evidence="1"/>
<dbReference type="GO" id="GO:0003723">
    <property type="term" value="F:RNA binding"/>
    <property type="evidence" value="ECO:0007669"/>
    <property type="project" value="UniProtKB-KW"/>
</dbReference>
<dbReference type="Pfam" id="PF05183">
    <property type="entry name" value="RdRP"/>
    <property type="match status" value="1"/>
</dbReference>
<keyword evidence="1" id="KW-0548">Nucleotidyltransferase</keyword>
<dbReference type="InterPro" id="IPR057596">
    <property type="entry name" value="RDRP_core"/>
</dbReference>
<evidence type="ECO:0000259" key="2">
    <source>
        <dbReference type="Pfam" id="PF05183"/>
    </source>
</evidence>
<dbReference type="STRING" id="685588.A0A067S6C3"/>
<keyword evidence="1" id="KW-0694">RNA-binding</keyword>
<dbReference type="InterPro" id="IPR007855">
    <property type="entry name" value="RDRP"/>
</dbReference>
<proteinExistence type="inferred from homology"/>